<protein>
    <recommendedName>
        <fullName evidence="5">YhcG N-terminal domain-containing protein</fullName>
    </recommendedName>
</protein>
<feature type="domain" description="YhcG PDDEXK nuclease" evidence="1">
    <location>
        <begin position="133"/>
        <end position="176"/>
    </location>
</feature>
<dbReference type="Proteomes" id="UP000031952">
    <property type="component" value="Unassembled WGS sequence"/>
</dbReference>
<dbReference type="EMBL" id="JWSW01000051">
    <property type="protein sequence ID" value="KIJ88513.1"/>
    <property type="molecule type" value="Genomic_DNA"/>
</dbReference>
<gene>
    <name evidence="3" type="ORF">SB78_05280</name>
</gene>
<organism evidence="3 4">
    <name type="scientific">Rickettsia asembonensis</name>
    <dbReference type="NCBI Taxonomy" id="1068590"/>
    <lineage>
        <taxon>Bacteria</taxon>
        <taxon>Pseudomonadati</taxon>
        <taxon>Pseudomonadota</taxon>
        <taxon>Alphaproteobacteria</taxon>
        <taxon>Rickettsiales</taxon>
        <taxon>Rickettsiaceae</taxon>
        <taxon>Rickettsieae</taxon>
        <taxon>Rickettsia</taxon>
        <taxon>spotted fever group</taxon>
    </lineage>
</organism>
<dbReference type="InterPro" id="IPR009362">
    <property type="entry name" value="YhcG_C"/>
</dbReference>
<keyword evidence="4" id="KW-1185">Reference proteome</keyword>
<proteinExistence type="predicted"/>
<dbReference type="RefSeq" id="WP_041079116.1">
    <property type="nucleotide sequence ID" value="NZ_JWSW01000051.1"/>
</dbReference>
<accession>A0A0C2R8G2</accession>
<feature type="domain" description="YhcG N-terminal" evidence="2">
    <location>
        <begin position="1"/>
        <end position="110"/>
    </location>
</feature>
<reference evidence="3 4" key="1">
    <citation type="submission" date="2014-12" db="EMBL/GenBank/DDBJ databases">
        <title>Whole genome sequence of Candidatus Rickettsia asemboensis strain NMRCii isolated from cat fleas in west Kenya.</title>
        <authorList>
            <person name="Jima D."/>
            <person name="Luce-Fedrow A."/>
            <person name="Yang Y."/>
            <person name="Maina A.N."/>
            <person name="Snesrud E.C."/>
            <person name="Jarman R.G."/>
            <person name="Richards A.L."/>
            <person name="Hang J."/>
        </authorList>
    </citation>
    <scope>NUCLEOTIDE SEQUENCE [LARGE SCALE GENOMIC DNA]</scope>
    <source>
        <strain evidence="3 4">NMRCii</strain>
    </source>
</reference>
<dbReference type="PANTHER" id="PTHR30547">
    <property type="entry name" value="UNCHARACTERIZED PROTEIN YHCG-RELATED"/>
    <property type="match status" value="1"/>
</dbReference>
<dbReference type="AlphaFoldDB" id="A0A0C2R8G2"/>
<evidence type="ECO:0000313" key="4">
    <source>
        <dbReference type="Proteomes" id="UP000031952"/>
    </source>
</evidence>
<comment type="caution">
    <text evidence="3">The sequence shown here is derived from an EMBL/GenBank/DDBJ whole genome shotgun (WGS) entry which is preliminary data.</text>
</comment>
<feature type="non-terminal residue" evidence="3">
    <location>
        <position position="181"/>
    </location>
</feature>
<dbReference type="PANTHER" id="PTHR30547:SF0">
    <property type="entry name" value="BLR8175 PROTEIN"/>
    <property type="match status" value="1"/>
</dbReference>
<sequence length="181" mass="21376">IGNEILKRQEKYGWGAKVIDNLSRDLHSAFPEIKGFSSRNLKYMRHFAEEYQDIKFVQEVLAQLTWYHNITLIDKVSKKQDRLFYVKQAIEYGWSRNMMVTQIELELHKRQGQAITNFQSKLVSPQSDLAHYTLKDPYVFDFLSVGNEAQEREVEKELTKHIEKFLIELGADFAFVEVLRD</sequence>
<evidence type="ECO:0000313" key="3">
    <source>
        <dbReference type="EMBL" id="KIJ88513.1"/>
    </source>
</evidence>
<dbReference type="InterPro" id="IPR041527">
    <property type="entry name" value="YhcG_N"/>
</dbReference>
<evidence type="ECO:0000259" key="2">
    <source>
        <dbReference type="Pfam" id="PF17761"/>
    </source>
</evidence>
<name>A0A0C2R8G2_9RICK</name>
<dbReference type="Pfam" id="PF17761">
    <property type="entry name" value="DUF1016_N"/>
    <property type="match status" value="1"/>
</dbReference>
<dbReference type="InterPro" id="IPR053148">
    <property type="entry name" value="PD-DEXK-like_domain"/>
</dbReference>
<feature type="non-terminal residue" evidence="3">
    <location>
        <position position="1"/>
    </location>
</feature>
<evidence type="ECO:0008006" key="5">
    <source>
        <dbReference type="Google" id="ProtNLM"/>
    </source>
</evidence>
<dbReference type="Pfam" id="PF06250">
    <property type="entry name" value="YhcG_C"/>
    <property type="match status" value="1"/>
</dbReference>
<evidence type="ECO:0000259" key="1">
    <source>
        <dbReference type="Pfam" id="PF06250"/>
    </source>
</evidence>